<proteinExistence type="predicted"/>
<accession>A0ABD0QGQ4</accession>
<evidence type="ECO:0000313" key="2">
    <source>
        <dbReference type="EMBL" id="KAL0185357.1"/>
    </source>
</evidence>
<dbReference type="AlphaFoldDB" id="A0ABD0QGQ4"/>
<organism evidence="2 3">
    <name type="scientific">Cirrhinus mrigala</name>
    <name type="common">Mrigala</name>
    <dbReference type="NCBI Taxonomy" id="683832"/>
    <lineage>
        <taxon>Eukaryota</taxon>
        <taxon>Metazoa</taxon>
        <taxon>Chordata</taxon>
        <taxon>Craniata</taxon>
        <taxon>Vertebrata</taxon>
        <taxon>Euteleostomi</taxon>
        <taxon>Actinopterygii</taxon>
        <taxon>Neopterygii</taxon>
        <taxon>Teleostei</taxon>
        <taxon>Ostariophysi</taxon>
        <taxon>Cypriniformes</taxon>
        <taxon>Cyprinidae</taxon>
        <taxon>Labeoninae</taxon>
        <taxon>Labeonini</taxon>
        <taxon>Cirrhinus</taxon>
    </lineage>
</organism>
<evidence type="ECO:0000256" key="1">
    <source>
        <dbReference type="SAM" id="MobiDB-lite"/>
    </source>
</evidence>
<comment type="caution">
    <text evidence="2">The sequence shown here is derived from an EMBL/GenBank/DDBJ whole genome shotgun (WGS) entry which is preliminary data.</text>
</comment>
<gene>
    <name evidence="2" type="ORF">M9458_021054</name>
</gene>
<feature type="non-terminal residue" evidence="2">
    <location>
        <position position="1"/>
    </location>
</feature>
<dbReference type="EMBL" id="JAMKFB020000009">
    <property type="protein sequence ID" value="KAL0185357.1"/>
    <property type="molecule type" value="Genomic_DNA"/>
</dbReference>
<keyword evidence="3" id="KW-1185">Reference proteome</keyword>
<feature type="compositionally biased region" description="Basic and acidic residues" evidence="1">
    <location>
        <begin position="1"/>
        <end position="31"/>
    </location>
</feature>
<dbReference type="Proteomes" id="UP001529510">
    <property type="component" value="Unassembled WGS sequence"/>
</dbReference>
<feature type="region of interest" description="Disordered" evidence="1">
    <location>
        <begin position="1"/>
        <end position="92"/>
    </location>
</feature>
<sequence length="92" mass="9895">SEVTLEREERPTANEEQRASSDSKAEAEKPDNVNTELQEAQVKPKPSHDATAIDTSDGGAEECQTNTLVADGSRPIDLFTERSSESDSSTAT</sequence>
<protein>
    <submittedName>
        <fullName evidence="2">Uncharacterized protein</fullName>
    </submittedName>
</protein>
<reference evidence="2 3" key="1">
    <citation type="submission" date="2024-05" db="EMBL/GenBank/DDBJ databases">
        <title>Genome sequencing and assembly of Indian major carp, Cirrhinus mrigala (Hamilton, 1822).</title>
        <authorList>
            <person name="Mohindra V."/>
            <person name="Chowdhury L.M."/>
            <person name="Lal K."/>
            <person name="Jena J.K."/>
        </authorList>
    </citation>
    <scope>NUCLEOTIDE SEQUENCE [LARGE SCALE GENOMIC DNA]</scope>
    <source>
        <strain evidence="2">CM1030</strain>
        <tissue evidence="2">Blood</tissue>
    </source>
</reference>
<feature type="non-terminal residue" evidence="2">
    <location>
        <position position="92"/>
    </location>
</feature>
<evidence type="ECO:0000313" key="3">
    <source>
        <dbReference type="Proteomes" id="UP001529510"/>
    </source>
</evidence>
<name>A0ABD0QGQ4_CIRMR</name>